<feature type="domain" description="Metallo-beta-lactamase" evidence="8">
    <location>
        <begin position="13"/>
        <end position="172"/>
    </location>
</feature>
<evidence type="ECO:0000256" key="2">
    <source>
        <dbReference type="ARBA" id="ARBA00004963"/>
    </source>
</evidence>
<protein>
    <recommendedName>
        <fullName evidence="7">Hydroxyacylglutathione hydrolase</fullName>
        <ecNumber evidence="7">3.1.2.6</ecNumber>
    </recommendedName>
    <alternativeName>
        <fullName evidence="7">Glyoxalase II</fullName>
        <shortName evidence="7">Glx II</shortName>
    </alternativeName>
</protein>
<reference evidence="9 10" key="1">
    <citation type="submission" date="2018-09" db="EMBL/GenBank/DDBJ databases">
        <authorList>
            <person name="Grouzdev D.S."/>
            <person name="Krutkina M.S."/>
        </authorList>
    </citation>
    <scope>NUCLEOTIDE SEQUENCE [LARGE SCALE GENOMIC DNA]</scope>
    <source>
        <strain evidence="9 10">RmlP001</strain>
    </source>
</reference>
<feature type="binding site" evidence="7">
    <location>
        <position position="134"/>
    </location>
    <ligand>
        <name>Zn(2+)</name>
        <dbReference type="ChEBI" id="CHEBI:29105"/>
        <label>1</label>
    </ligand>
</feature>
<feature type="binding site" evidence="7">
    <location>
        <position position="134"/>
    </location>
    <ligand>
        <name>Zn(2+)</name>
        <dbReference type="ChEBI" id="CHEBI:29105"/>
        <label>2</label>
    </ligand>
</feature>
<feature type="binding site" evidence="7">
    <location>
        <position position="56"/>
    </location>
    <ligand>
        <name>Zn(2+)</name>
        <dbReference type="ChEBI" id="CHEBI:29105"/>
        <label>1</label>
    </ligand>
</feature>
<dbReference type="Proteomes" id="UP000289411">
    <property type="component" value="Unassembled WGS sequence"/>
</dbReference>
<evidence type="ECO:0000313" key="10">
    <source>
        <dbReference type="Proteomes" id="UP000289411"/>
    </source>
</evidence>
<dbReference type="GO" id="GO:0019243">
    <property type="term" value="P:methylglyoxal catabolic process to D-lactate via S-lactoyl-glutathione"/>
    <property type="evidence" value="ECO:0007669"/>
    <property type="project" value="UniProtKB-UniRule"/>
</dbReference>
<dbReference type="Pfam" id="PF00753">
    <property type="entry name" value="Lactamase_B"/>
    <property type="match status" value="1"/>
</dbReference>
<feature type="binding site" evidence="7">
    <location>
        <position position="58"/>
    </location>
    <ligand>
        <name>Zn(2+)</name>
        <dbReference type="ChEBI" id="CHEBI:29105"/>
        <label>1</label>
    </ligand>
</feature>
<dbReference type="CDD" id="cd07723">
    <property type="entry name" value="hydroxyacylglutathione_hydrolase_MBL-fold"/>
    <property type="match status" value="1"/>
</dbReference>
<organism evidence="9 10">
    <name type="scientific">Lichenibacterium ramalinae</name>
    <dbReference type="NCBI Taxonomy" id="2316527"/>
    <lineage>
        <taxon>Bacteria</taxon>
        <taxon>Pseudomonadati</taxon>
        <taxon>Pseudomonadota</taxon>
        <taxon>Alphaproteobacteria</taxon>
        <taxon>Hyphomicrobiales</taxon>
        <taxon>Lichenihabitantaceae</taxon>
        <taxon>Lichenibacterium</taxon>
    </lineage>
</organism>
<dbReference type="GO" id="GO:0004416">
    <property type="term" value="F:hydroxyacylglutathione hydrolase activity"/>
    <property type="evidence" value="ECO:0007669"/>
    <property type="project" value="UniProtKB-UniRule"/>
</dbReference>
<dbReference type="SMART" id="SM00849">
    <property type="entry name" value="Lactamase_B"/>
    <property type="match status" value="1"/>
</dbReference>
<evidence type="ECO:0000256" key="6">
    <source>
        <dbReference type="ARBA" id="ARBA00022833"/>
    </source>
</evidence>
<dbReference type="EMBL" id="QYBC01000001">
    <property type="protein sequence ID" value="RYB07611.1"/>
    <property type="molecule type" value="Genomic_DNA"/>
</dbReference>
<comment type="pathway">
    <text evidence="2 7">Secondary metabolite metabolism; methylglyoxal degradation; (R)-lactate from methylglyoxal: step 2/2.</text>
</comment>
<evidence type="ECO:0000256" key="1">
    <source>
        <dbReference type="ARBA" id="ARBA00001623"/>
    </source>
</evidence>
<dbReference type="PIRSF" id="PIRSF005457">
    <property type="entry name" value="Glx"/>
    <property type="match status" value="1"/>
</dbReference>
<dbReference type="InterPro" id="IPR050110">
    <property type="entry name" value="Glyoxalase_II_hydrolase"/>
</dbReference>
<accession>A0A4Q2RLA3</accession>
<dbReference type="InterPro" id="IPR035680">
    <property type="entry name" value="Clx_II_MBL"/>
</dbReference>
<dbReference type="NCBIfam" id="TIGR03413">
    <property type="entry name" value="GSH_gloB"/>
    <property type="match status" value="1"/>
</dbReference>
<name>A0A4Q2RLA3_9HYPH</name>
<evidence type="ECO:0000313" key="9">
    <source>
        <dbReference type="EMBL" id="RYB07611.1"/>
    </source>
</evidence>
<keyword evidence="4 7" id="KW-0479">Metal-binding</keyword>
<dbReference type="HAMAP" id="MF_01374">
    <property type="entry name" value="Glyoxalase_2"/>
    <property type="match status" value="1"/>
</dbReference>
<keyword evidence="10" id="KW-1185">Reference proteome</keyword>
<dbReference type="UniPathway" id="UPA00619">
    <property type="reaction ID" value="UER00676"/>
</dbReference>
<dbReference type="EC" id="3.1.2.6" evidence="7"/>
<keyword evidence="5 7" id="KW-0378">Hydrolase</keyword>
<evidence type="ECO:0000256" key="7">
    <source>
        <dbReference type="HAMAP-Rule" id="MF_01374"/>
    </source>
</evidence>
<proteinExistence type="inferred from homology"/>
<dbReference type="InterPro" id="IPR032282">
    <property type="entry name" value="HAGH_C"/>
</dbReference>
<sequence length="256" mass="27024">MTAHFHQFPCLSDNYGVLVHDSATGSTAAIDAPEAEAVLRALDETGWTLTDILVTHHHGDHVDGIPALKARFPKLRVVGPAAEATKIGGVDLGVHEGDEVMVGHLGAKVIATPGHTAGHIVYWFEEAGVLFAGDTLFSLGCGRVLETPLETMWDSLLKLSQLPGDAQVYCGHEYTAGNARFALTVEPENAVLRERAAAVEALRADGRPTLPTTMALELAANPFLRCAEPAVQAAAGLPGGDPAAVFAVLRERKNKA</sequence>
<evidence type="ECO:0000256" key="4">
    <source>
        <dbReference type="ARBA" id="ARBA00022723"/>
    </source>
</evidence>
<comment type="function">
    <text evidence="7">Thiolesterase that catalyzes the hydrolysis of S-D-lactoyl-glutathione to form glutathione and D-lactic acid.</text>
</comment>
<dbReference type="InterPro" id="IPR017782">
    <property type="entry name" value="Hydroxyacylglutathione_Hdrlase"/>
</dbReference>
<evidence type="ECO:0000259" key="8">
    <source>
        <dbReference type="SMART" id="SM00849"/>
    </source>
</evidence>
<dbReference type="InterPro" id="IPR036866">
    <property type="entry name" value="RibonucZ/Hydroxyglut_hydro"/>
</dbReference>
<keyword evidence="6 7" id="KW-0862">Zinc</keyword>
<comment type="cofactor">
    <cofactor evidence="7">
        <name>Zn(2+)</name>
        <dbReference type="ChEBI" id="CHEBI:29105"/>
    </cofactor>
    <text evidence="7">Binds 2 Zn(2+) ions per subunit.</text>
</comment>
<comment type="caution">
    <text evidence="9">The sequence shown here is derived from an EMBL/GenBank/DDBJ whole genome shotgun (WGS) entry which is preliminary data.</text>
</comment>
<dbReference type="Gene3D" id="3.60.15.10">
    <property type="entry name" value="Ribonuclease Z/Hydroxyacylglutathione hydrolase-like"/>
    <property type="match status" value="1"/>
</dbReference>
<dbReference type="OrthoDB" id="9802248at2"/>
<dbReference type="InterPro" id="IPR001279">
    <property type="entry name" value="Metallo-B-lactamas"/>
</dbReference>
<dbReference type="SUPFAM" id="SSF56281">
    <property type="entry name" value="Metallo-hydrolase/oxidoreductase"/>
    <property type="match status" value="1"/>
</dbReference>
<comment type="catalytic activity">
    <reaction evidence="1 7">
        <text>an S-(2-hydroxyacyl)glutathione + H2O = a 2-hydroxy carboxylate + glutathione + H(+)</text>
        <dbReference type="Rhea" id="RHEA:21864"/>
        <dbReference type="ChEBI" id="CHEBI:15377"/>
        <dbReference type="ChEBI" id="CHEBI:15378"/>
        <dbReference type="ChEBI" id="CHEBI:57925"/>
        <dbReference type="ChEBI" id="CHEBI:58896"/>
        <dbReference type="ChEBI" id="CHEBI:71261"/>
        <dbReference type="EC" id="3.1.2.6"/>
    </reaction>
</comment>
<dbReference type="PANTHER" id="PTHR43705">
    <property type="entry name" value="HYDROXYACYLGLUTATHIONE HYDROLASE"/>
    <property type="match status" value="1"/>
</dbReference>
<gene>
    <name evidence="7 9" type="primary">gloB</name>
    <name evidence="9" type="ORF">D3272_00305</name>
</gene>
<comment type="subunit">
    <text evidence="7">Monomer.</text>
</comment>
<evidence type="ECO:0000256" key="3">
    <source>
        <dbReference type="ARBA" id="ARBA00006759"/>
    </source>
</evidence>
<dbReference type="AlphaFoldDB" id="A0A4Q2RLA3"/>
<dbReference type="PANTHER" id="PTHR43705:SF1">
    <property type="entry name" value="HYDROXYACYLGLUTATHIONE HYDROLASE GLOB"/>
    <property type="match status" value="1"/>
</dbReference>
<evidence type="ECO:0000256" key="5">
    <source>
        <dbReference type="ARBA" id="ARBA00022801"/>
    </source>
</evidence>
<dbReference type="RefSeq" id="WP_129217080.1">
    <property type="nucleotide sequence ID" value="NZ_QYBC01000001.1"/>
</dbReference>
<feature type="binding site" evidence="7">
    <location>
        <position position="61"/>
    </location>
    <ligand>
        <name>Zn(2+)</name>
        <dbReference type="ChEBI" id="CHEBI:29105"/>
        <label>2</label>
    </ligand>
</feature>
<feature type="binding site" evidence="7">
    <location>
        <position position="60"/>
    </location>
    <ligand>
        <name>Zn(2+)</name>
        <dbReference type="ChEBI" id="CHEBI:29105"/>
        <label>2</label>
    </ligand>
</feature>
<feature type="binding site" evidence="7">
    <location>
        <position position="172"/>
    </location>
    <ligand>
        <name>Zn(2+)</name>
        <dbReference type="ChEBI" id="CHEBI:29105"/>
        <label>2</label>
    </ligand>
</feature>
<dbReference type="GO" id="GO:0046872">
    <property type="term" value="F:metal ion binding"/>
    <property type="evidence" value="ECO:0007669"/>
    <property type="project" value="UniProtKB-KW"/>
</dbReference>
<reference evidence="9 10" key="2">
    <citation type="submission" date="2019-02" db="EMBL/GenBank/DDBJ databases">
        <title>'Lichenibacterium ramalinii' gen. nov. sp. nov., 'Lichenibacterium minor' gen. nov. sp. nov.</title>
        <authorList>
            <person name="Pankratov T."/>
        </authorList>
    </citation>
    <scope>NUCLEOTIDE SEQUENCE [LARGE SCALE GENOMIC DNA]</scope>
    <source>
        <strain evidence="9 10">RmlP001</strain>
    </source>
</reference>
<comment type="similarity">
    <text evidence="3 7">Belongs to the metallo-beta-lactamase superfamily. Glyoxalase II family.</text>
</comment>
<feature type="binding site" evidence="7">
    <location>
        <position position="115"/>
    </location>
    <ligand>
        <name>Zn(2+)</name>
        <dbReference type="ChEBI" id="CHEBI:29105"/>
        <label>1</label>
    </ligand>
</feature>
<dbReference type="Pfam" id="PF16123">
    <property type="entry name" value="HAGH_C"/>
    <property type="match status" value="1"/>
</dbReference>